<reference evidence="3" key="2">
    <citation type="submission" date="2017-12" db="EMBL/GenBank/DDBJ databases">
        <title>Genome sequence of the Bar-tailed Godwit (Limosa lapponica baueri).</title>
        <authorList>
            <person name="Lima N.C.B."/>
            <person name="Parody-Merino A.M."/>
            <person name="Battley P.F."/>
            <person name="Fidler A.E."/>
            <person name="Prosdocimi F."/>
        </authorList>
    </citation>
    <scope>NUCLEOTIDE SEQUENCE [LARGE SCALE GENOMIC DNA]</scope>
</reference>
<dbReference type="EMBL" id="KZ537278">
    <property type="protein sequence ID" value="PKU26739.1"/>
    <property type="molecule type" value="Genomic_DNA"/>
</dbReference>
<feature type="compositionally biased region" description="Low complexity" evidence="1">
    <location>
        <begin position="90"/>
        <end position="107"/>
    </location>
</feature>
<reference evidence="3" key="1">
    <citation type="submission" date="2017-11" db="EMBL/GenBank/DDBJ databases">
        <authorList>
            <person name="Lima N.C."/>
            <person name="Parody-Merino A.M."/>
            <person name="Battley P.F."/>
            <person name="Fidler A.E."/>
            <person name="Prosdocimi F."/>
        </authorList>
    </citation>
    <scope>NUCLEOTIDE SEQUENCE [LARGE SCALE GENOMIC DNA]</scope>
</reference>
<feature type="compositionally biased region" description="Low complexity" evidence="1">
    <location>
        <begin position="25"/>
        <end position="34"/>
    </location>
</feature>
<feature type="compositionally biased region" description="Basic residues" evidence="1">
    <location>
        <begin position="35"/>
        <end position="45"/>
    </location>
</feature>
<feature type="region of interest" description="Disordered" evidence="1">
    <location>
        <begin position="131"/>
        <end position="181"/>
    </location>
</feature>
<protein>
    <submittedName>
        <fullName evidence="2">Uncharacterized protein</fullName>
    </submittedName>
</protein>
<gene>
    <name evidence="2" type="ORF">llap_22957</name>
</gene>
<evidence type="ECO:0000313" key="2">
    <source>
        <dbReference type="EMBL" id="PKU26739.1"/>
    </source>
</evidence>
<dbReference type="AlphaFoldDB" id="A0A2I0SYY1"/>
<keyword evidence="3" id="KW-1185">Reference proteome</keyword>
<accession>A0A2I0SYY1</accession>
<feature type="region of interest" description="Disordered" evidence="1">
    <location>
        <begin position="88"/>
        <end position="115"/>
    </location>
</feature>
<dbReference type="Proteomes" id="UP000233556">
    <property type="component" value="Unassembled WGS sequence"/>
</dbReference>
<organism evidence="2 3">
    <name type="scientific">Limosa lapponica baueri</name>
    <dbReference type="NCBI Taxonomy" id="1758121"/>
    <lineage>
        <taxon>Eukaryota</taxon>
        <taxon>Metazoa</taxon>
        <taxon>Chordata</taxon>
        <taxon>Craniata</taxon>
        <taxon>Vertebrata</taxon>
        <taxon>Euteleostomi</taxon>
        <taxon>Archelosauria</taxon>
        <taxon>Archosauria</taxon>
        <taxon>Dinosauria</taxon>
        <taxon>Saurischia</taxon>
        <taxon>Theropoda</taxon>
        <taxon>Coelurosauria</taxon>
        <taxon>Aves</taxon>
        <taxon>Neognathae</taxon>
        <taxon>Neoaves</taxon>
        <taxon>Charadriiformes</taxon>
        <taxon>Scolopacidae</taxon>
        <taxon>Limosa</taxon>
    </lineage>
</organism>
<sequence length="205" mass="22934">MRVWSGWATSAKMTSTIPGGTTPRGWGHPDAGGHPHPHPNVHRTHNYVNPRLEIPPGASRASPKPPKLLEEPQELLMNVLETIKVFSKATETPPKTSTEPTTTSTPTLRYLRGPPELLPNLQSSLRNPKTLSWTFSRPSRSSLRPPGPTIKVQRTHNYINPHPEIPPRVSRPSPKPPNHLEDHQNVLLDLLQTIKVFSKTTRTHH</sequence>
<evidence type="ECO:0000256" key="1">
    <source>
        <dbReference type="SAM" id="MobiDB-lite"/>
    </source>
</evidence>
<feature type="compositionally biased region" description="Polar residues" evidence="1">
    <location>
        <begin position="7"/>
        <end position="19"/>
    </location>
</feature>
<name>A0A2I0SYY1_LIMLA</name>
<evidence type="ECO:0000313" key="3">
    <source>
        <dbReference type="Proteomes" id="UP000233556"/>
    </source>
</evidence>
<feature type="region of interest" description="Disordered" evidence="1">
    <location>
        <begin position="1"/>
        <end position="45"/>
    </location>
</feature>
<proteinExistence type="predicted"/>